<sequence length="187" mass="21401">MTKTIEEELRLANRTRLPDALRVLLEEFPRTGWDSHPNFKGLVEFWLGRHGMFREIVAALKSDAEAEMDGKIEPRARDMRLSRYGGALVNELHGHHQIEDHHYFPTLMGLDARISKGFDLLEADHDDMDGLLDRFTKAANGVLRGDMETGRFREELLSFEALLDRHLNDEEELIVPVILKHGPGGLH</sequence>
<gene>
    <name evidence="2" type="ORF">SAMN05421853_104185</name>
</gene>
<feature type="domain" description="Hemerythrin-like" evidence="1">
    <location>
        <begin position="43"/>
        <end position="177"/>
    </location>
</feature>
<dbReference type="Proteomes" id="UP000243106">
    <property type="component" value="Unassembled WGS sequence"/>
</dbReference>
<keyword evidence="3" id="KW-1185">Reference proteome</keyword>
<dbReference type="STRING" id="93684.SAMN05421853_104185"/>
<dbReference type="EMBL" id="FOXV01000004">
    <property type="protein sequence ID" value="SFQ36388.1"/>
    <property type="molecule type" value="Genomic_DNA"/>
</dbReference>
<proteinExistence type="predicted"/>
<dbReference type="CDD" id="cd12108">
    <property type="entry name" value="Hr-like"/>
    <property type="match status" value="1"/>
</dbReference>
<dbReference type="AlphaFoldDB" id="A0A1I5XWR5"/>
<dbReference type="RefSeq" id="WP_093010336.1">
    <property type="nucleotide sequence ID" value="NZ_FOXV01000004.1"/>
</dbReference>
<dbReference type="Gene3D" id="1.20.120.520">
    <property type="entry name" value="nmb1532 protein domain like"/>
    <property type="match status" value="1"/>
</dbReference>
<reference evidence="3" key="1">
    <citation type="submission" date="2016-10" db="EMBL/GenBank/DDBJ databases">
        <authorList>
            <person name="Varghese N."/>
            <person name="Submissions S."/>
        </authorList>
    </citation>
    <scope>NUCLEOTIDE SEQUENCE [LARGE SCALE GENOMIC DNA]</scope>
    <source>
        <strain evidence="3">JCM 10271</strain>
    </source>
</reference>
<protein>
    <submittedName>
        <fullName evidence="2">Hemerythrin HHE cation binding domain-containing protein</fullName>
    </submittedName>
</protein>
<evidence type="ECO:0000259" key="1">
    <source>
        <dbReference type="Pfam" id="PF01814"/>
    </source>
</evidence>
<dbReference type="InterPro" id="IPR012312">
    <property type="entry name" value="Hemerythrin-like"/>
</dbReference>
<name>A0A1I5XWR5_9RHOB</name>
<organism evidence="2 3">
    <name type="scientific">Roseivivax halotolerans</name>
    <dbReference type="NCBI Taxonomy" id="93684"/>
    <lineage>
        <taxon>Bacteria</taxon>
        <taxon>Pseudomonadati</taxon>
        <taxon>Pseudomonadota</taxon>
        <taxon>Alphaproteobacteria</taxon>
        <taxon>Rhodobacterales</taxon>
        <taxon>Roseobacteraceae</taxon>
        <taxon>Roseivivax</taxon>
    </lineage>
</organism>
<evidence type="ECO:0000313" key="2">
    <source>
        <dbReference type="EMBL" id="SFQ36388.1"/>
    </source>
</evidence>
<evidence type="ECO:0000313" key="3">
    <source>
        <dbReference type="Proteomes" id="UP000243106"/>
    </source>
</evidence>
<dbReference type="Pfam" id="PF01814">
    <property type="entry name" value="Hemerythrin"/>
    <property type="match status" value="1"/>
</dbReference>
<accession>A0A1I5XWR5</accession>